<protein>
    <submittedName>
        <fullName evidence="1">Uncharacterized protein</fullName>
    </submittedName>
</protein>
<keyword evidence="2" id="KW-1185">Reference proteome</keyword>
<gene>
    <name evidence="1" type="ORF">ACI1P1_13545</name>
</gene>
<evidence type="ECO:0000313" key="1">
    <source>
        <dbReference type="EMBL" id="MFM9329314.1"/>
    </source>
</evidence>
<comment type="caution">
    <text evidence="1">The sequence shown here is derived from an EMBL/GenBank/DDBJ whole genome shotgun (WGS) entry which is preliminary data.</text>
</comment>
<reference evidence="1" key="1">
    <citation type="submission" date="2024-12" db="EMBL/GenBank/DDBJ databases">
        <authorList>
            <person name="Wu N."/>
        </authorList>
    </citation>
    <scope>NUCLEOTIDE SEQUENCE</scope>
    <source>
        <strain evidence="1">P15</strain>
    </source>
</reference>
<dbReference type="EMBL" id="JBJURJ010000008">
    <property type="protein sequence ID" value="MFM9329314.1"/>
    <property type="molecule type" value="Genomic_DNA"/>
</dbReference>
<name>A0ACC7NX17_9BACL</name>
<accession>A0ACC7NX17</accession>
<organism evidence="1 2">
    <name type="scientific">Paenibacillus mesotrionivorans</name>
    <dbReference type="NCBI Taxonomy" id="3160968"/>
    <lineage>
        <taxon>Bacteria</taxon>
        <taxon>Bacillati</taxon>
        <taxon>Bacillota</taxon>
        <taxon>Bacilli</taxon>
        <taxon>Bacillales</taxon>
        <taxon>Paenibacillaceae</taxon>
        <taxon>Paenibacillus</taxon>
    </lineage>
</organism>
<sequence length="131" mass="15685">MFQYEAIDEEWLEKLRTFQFRKPLEDGLPPMQHWHVNHNKQHALYYIGWVSNSILRRNGEDMYEFAFFVKDQCVRVTAYIFPDTSENRWNPANKLSFDDVSYIGLTREEAETDIQEAITAYLTNPWGKRQS</sequence>
<dbReference type="Proteomes" id="UP001631969">
    <property type="component" value="Unassembled WGS sequence"/>
</dbReference>
<evidence type="ECO:0000313" key="2">
    <source>
        <dbReference type="Proteomes" id="UP001631969"/>
    </source>
</evidence>
<proteinExistence type="predicted"/>